<dbReference type="SMR" id="A0A0E3QH14"/>
<dbReference type="Pfam" id="PF01992">
    <property type="entry name" value="vATP-synt_AC39"/>
    <property type="match status" value="1"/>
</dbReference>
<evidence type="ECO:0000256" key="1">
    <source>
        <dbReference type="ARBA" id="ARBA00006709"/>
    </source>
</evidence>
<proteinExistence type="inferred from homology"/>
<protein>
    <recommendedName>
        <fullName evidence="6">A-type ATP synthase subunit C</fullName>
    </recommendedName>
</protein>
<keyword evidence="6" id="KW-1003">Cell membrane</keyword>
<evidence type="ECO:0000256" key="3">
    <source>
        <dbReference type="ARBA" id="ARBA00022781"/>
    </source>
</evidence>
<dbReference type="EMBL" id="CP009526">
    <property type="protein sequence ID" value="AKB49864.1"/>
    <property type="molecule type" value="Genomic_DNA"/>
</dbReference>
<evidence type="ECO:0000313" key="8">
    <source>
        <dbReference type="EMBL" id="AKB49864.1"/>
    </source>
</evidence>
<keyword evidence="3 6" id="KW-0375">Hydrogen ion transport</keyword>
<evidence type="ECO:0000256" key="7">
    <source>
        <dbReference type="SAM" id="MobiDB-lite"/>
    </source>
</evidence>
<dbReference type="GO" id="GO:0046961">
    <property type="term" value="F:proton-transporting ATPase activity, rotational mechanism"/>
    <property type="evidence" value="ECO:0007669"/>
    <property type="project" value="InterPro"/>
</dbReference>
<sequence>MRLLEKLWGQKPSRKSDKKKNGTSNYPYAVTRVRAMKSKLLPKESYPRLLNMGIDGITRFIQESEYKNDVNELAMKYSGGDLAEHALNRNLALTYDKLVRITGGELNYLVVAYLKRYDIWNIKTLLRGKIYNASAEDIMESLIAAGEFTYTSMSELAAKATYKEIIEALKYSEYYPLLQKFDGTNLAYIENELDKMYYTGLFGAIGKPRSKDRKLFLKVVRLEVDVKNLINLFRLKKAGVMQLDEIMPLMIEGGLELKPEKLATLPYDEFVNELQRTQYWDVISGVTSSDMTSLTTLESRLTRYYLESSTVLSHVSPISVAPILDYIIHKHNEATNLRIIFRGKETGLSDELIKDQLVVI</sequence>
<dbReference type="AlphaFoldDB" id="A0A0E3QH14"/>
<dbReference type="InterPro" id="IPR014272">
    <property type="entry name" value="ATPase_V0-cplx_csu"/>
</dbReference>
<feature type="region of interest" description="Disordered" evidence="7">
    <location>
        <begin position="1"/>
        <end position="25"/>
    </location>
</feature>
<dbReference type="RefSeq" id="WP_011305424.1">
    <property type="nucleotide sequence ID" value="NZ_CP009526.1"/>
</dbReference>
<evidence type="ECO:0000256" key="6">
    <source>
        <dbReference type="HAMAP-Rule" id="MF_00314"/>
    </source>
</evidence>
<dbReference type="PANTHER" id="PTHR38682">
    <property type="entry name" value="V-TYPE ATP SYNTHASE SUBUNIT C"/>
    <property type="match status" value="1"/>
</dbReference>
<dbReference type="HOGENOM" id="CLU_059311_0_1_2"/>
<keyword evidence="6" id="KW-0472">Membrane</keyword>
<dbReference type="Gene3D" id="1.10.132.50">
    <property type="entry name" value="ATP synthase (C/AC39) subunit, domain 3"/>
    <property type="match status" value="1"/>
</dbReference>
<dbReference type="KEGG" id="mbw:MSBRW_0611"/>
<keyword evidence="4 6" id="KW-0406">Ion transport</keyword>
<dbReference type="Gene3D" id="1.20.1690.10">
    <property type="entry name" value="V-type ATP synthase subunit C domain"/>
    <property type="match status" value="2"/>
</dbReference>
<dbReference type="GeneID" id="24822038"/>
<dbReference type="GO" id="GO:0005524">
    <property type="term" value="F:ATP binding"/>
    <property type="evidence" value="ECO:0007669"/>
    <property type="project" value="UniProtKB-UniRule"/>
</dbReference>
<accession>A0A0E3QH14</accession>
<organism evidence="8 9">
    <name type="scientific">Methanosarcina barkeri str. Wiesmoor</name>
    <dbReference type="NCBI Taxonomy" id="1434109"/>
    <lineage>
        <taxon>Archaea</taxon>
        <taxon>Methanobacteriati</taxon>
        <taxon>Methanobacteriota</taxon>
        <taxon>Stenosarchaea group</taxon>
        <taxon>Methanomicrobia</taxon>
        <taxon>Methanosarcinales</taxon>
        <taxon>Methanosarcinaceae</taxon>
        <taxon>Methanosarcina</taxon>
    </lineage>
</organism>
<dbReference type="InterPro" id="IPR036079">
    <property type="entry name" value="ATPase_csu/dsu_sf"/>
</dbReference>
<dbReference type="HAMAP" id="MF_00314">
    <property type="entry name" value="ATP_synth_C_arch"/>
    <property type="match status" value="1"/>
</dbReference>
<dbReference type="SUPFAM" id="SSF103486">
    <property type="entry name" value="V-type ATP synthase subunit C"/>
    <property type="match status" value="1"/>
</dbReference>
<comment type="subcellular location">
    <subcellularLocation>
        <location evidence="6">Cell membrane</location>
        <topology evidence="6">Peripheral membrane protein</topology>
    </subcellularLocation>
</comment>
<dbReference type="InterPro" id="IPR035067">
    <property type="entry name" value="V-type_ATPase_csu/dsu"/>
</dbReference>
<dbReference type="InterPro" id="IPR050873">
    <property type="entry name" value="V-ATPase_V0D/AC39_subunit"/>
</dbReference>
<dbReference type="GO" id="GO:0042777">
    <property type="term" value="P:proton motive force-driven plasma membrane ATP synthesis"/>
    <property type="evidence" value="ECO:0007669"/>
    <property type="project" value="UniProtKB-UniRule"/>
</dbReference>
<dbReference type="NCBIfam" id="NF002268">
    <property type="entry name" value="PRK01198.1-4"/>
    <property type="match status" value="1"/>
</dbReference>
<comment type="function">
    <text evidence="6">Component of the A-type ATP synthase that produces ATP from ADP in the presence of a proton gradient across the membrane.</text>
</comment>
<evidence type="ECO:0000256" key="5">
    <source>
        <dbReference type="ARBA" id="ARBA00023310"/>
    </source>
</evidence>
<reference evidence="8 9" key="1">
    <citation type="submission" date="2014-07" db="EMBL/GenBank/DDBJ databases">
        <title>Methanogenic archaea and the global carbon cycle.</title>
        <authorList>
            <person name="Henriksen J.R."/>
            <person name="Luke J."/>
            <person name="Reinhart S."/>
            <person name="Benedict M.N."/>
            <person name="Youngblut N.D."/>
            <person name="Metcalf M.E."/>
            <person name="Whitaker R.J."/>
            <person name="Metcalf W.W."/>
        </authorList>
    </citation>
    <scope>NUCLEOTIDE SEQUENCE [LARGE SCALE GENOMIC DNA]</scope>
    <source>
        <strain evidence="8 9">Wiesmoor</strain>
    </source>
</reference>
<comment type="similarity">
    <text evidence="1 6">Belongs to the V-ATPase V0D/AC39 subunit family.</text>
</comment>
<evidence type="ECO:0000313" key="9">
    <source>
        <dbReference type="Proteomes" id="UP000033038"/>
    </source>
</evidence>
<dbReference type="InterPro" id="IPR002843">
    <property type="entry name" value="ATPase_V0-cplx_csu/dsu"/>
</dbReference>
<dbReference type="PATRIC" id="fig|1434109.4.peg.745"/>
<dbReference type="GO" id="GO:0046933">
    <property type="term" value="F:proton-transporting ATP synthase activity, rotational mechanism"/>
    <property type="evidence" value="ECO:0007669"/>
    <property type="project" value="UniProtKB-UniRule"/>
</dbReference>
<evidence type="ECO:0000256" key="4">
    <source>
        <dbReference type="ARBA" id="ARBA00023065"/>
    </source>
</evidence>
<keyword evidence="5 6" id="KW-0066">ATP synthesis</keyword>
<gene>
    <name evidence="6" type="primary">atpC</name>
    <name evidence="8" type="ORF">MSBRW_0611</name>
</gene>
<dbReference type="GO" id="GO:0005886">
    <property type="term" value="C:plasma membrane"/>
    <property type="evidence" value="ECO:0007669"/>
    <property type="project" value="UniProtKB-SubCell"/>
</dbReference>
<dbReference type="GO" id="GO:0016787">
    <property type="term" value="F:hydrolase activity"/>
    <property type="evidence" value="ECO:0007669"/>
    <property type="project" value="UniProtKB-KW"/>
</dbReference>
<dbReference type="PANTHER" id="PTHR38682:SF1">
    <property type="entry name" value="V-TYPE ATP SYNTHASE SUBUNIT C"/>
    <property type="match status" value="1"/>
</dbReference>
<dbReference type="GO" id="GO:0033179">
    <property type="term" value="C:proton-transporting V-type ATPase, V0 domain"/>
    <property type="evidence" value="ECO:0007669"/>
    <property type="project" value="InterPro"/>
</dbReference>
<dbReference type="NCBIfam" id="TIGR02923">
    <property type="entry name" value="AhaC"/>
    <property type="match status" value="1"/>
</dbReference>
<dbReference type="InterPro" id="IPR044911">
    <property type="entry name" value="V-type_ATPase_csu/dsu_dom_3"/>
</dbReference>
<keyword evidence="8" id="KW-0378">Hydrolase</keyword>
<evidence type="ECO:0000256" key="2">
    <source>
        <dbReference type="ARBA" id="ARBA00022448"/>
    </source>
</evidence>
<comment type="subunit">
    <text evidence="6">Has multiple subunits with at least A(3), B(3), C, D, E, F, H, I and proteolipid K(x).</text>
</comment>
<keyword evidence="2 6" id="KW-0813">Transport</keyword>
<dbReference type="Proteomes" id="UP000033038">
    <property type="component" value="Chromosome"/>
</dbReference>
<name>A0A0E3QH14_METBA</name>